<reference evidence="5 6" key="1">
    <citation type="submission" date="2017-04" db="EMBL/GenBank/DDBJ databases">
        <authorList>
            <person name="Afonso C.L."/>
            <person name="Miller P.J."/>
            <person name="Scott M.A."/>
            <person name="Spackman E."/>
            <person name="Goraichik I."/>
            <person name="Dimitrov K.M."/>
            <person name="Suarez D.L."/>
            <person name="Swayne D.E."/>
        </authorList>
    </citation>
    <scope>NUCLEOTIDE SEQUENCE [LARGE SCALE GENOMIC DNA]</scope>
    <source>
        <strain evidence="5 6">DSM 5090</strain>
    </source>
</reference>
<dbReference type="FunFam" id="3.40.50.300:FF:000421">
    <property type="entry name" value="Branched-chain amino acid ABC transporter ATP-binding protein"/>
    <property type="match status" value="1"/>
</dbReference>
<dbReference type="GO" id="GO:1903806">
    <property type="term" value="P:L-isoleucine import across plasma membrane"/>
    <property type="evidence" value="ECO:0007669"/>
    <property type="project" value="TreeGrafter"/>
</dbReference>
<keyword evidence="3 5" id="KW-0067">ATP-binding</keyword>
<dbReference type="RefSeq" id="WP_084575978.1">
    <property type="nucleotide sequence ID" value="NZ_CP155572.1"/>
</dbReference>
<dbReference type="Pfam" id="PF12399">
    <property type="entry name" value="BCA_ABC_TP_C"/>
    <property type="match status" value="1"/>
</dbReference>
<dbReference type="GO" id="GO:0042941">
    <property type="term" value="P:D-alanine transmembrane transport"/>
    <property type="evidence" value="ECO:0007669"/>
    <property type="project" value="TreeGrafter"/>
</dbReference>
<dbReference type="InterPro" id="IPR027417">
    <property type="entry name" value="P-loop_NTPase"/>
</dbReference>
<dbReference type="SUPFAM" id="SSF52540">
    <property type="entry name" value="P-loop containing nucleoside triphosphate hydrolases"/>
    <property type="match status" value="1"/>
</dbReference>
<dbReference type="AlphaFoldDB" id="A0A1W2C269"/>
<dbReference type="PANTHER" id="PTHR45772">
    <property type="entry name" value="CONSERVED COMPONENT OF ABC TRANSPORTER FOR NATURAL AMINO ACIDS-RELATED"/>
    <property type="match status" value="1"/>
</dbReference>
<dbReference type="GO" id="GO:0005304">
    <property type="term" value="F:L-valine transmembrane transporter activity"/>
    <property type="evidence" value="ECO:0007669"/>
    <property type="project" value="TreeGrafter"/>
</dbReference>
<dbReference type="GO" id="GO:0015188">
    <property type="term" value="F:L-isoleucine transmembrane transporter activity"/>
    <property type="evidence" value="ECO:0007669"/>
    <property type="project" value="TreeGrafter"/>
</dbReference>
<dbReference type="OrthoDB" id="9779136at2"/>
<evidence type="ECO:0000256" key="3">
    <source>
        <dbReference type="ARBA" id="ARBA00022840"/>
    </source>
</evidence>
<dbReference type="SMART" id="SM00382">
    <property type="entry name" value="AAA"/>
    <property type="match status" value="1"/>
</dbReference>
<dbReference type="Proteomes" id="UP000192738">
    <property type="component" value="Unassembled WGS sequence"/>
</dbReference>
<proteinExistence type="predicted"/>
<dbReference type="GO" id="GO:0005524">
    <property type="term" value="F:ATP binding"/>
    <property type="evidence" value="ECO:0007669"/>
    <property type="project" value="UniProtKB-KW"/>
</dbReference>
<dbReference type="InterPro" id="IPR003439">
    <property type="entry name" value="ABC_transporter-like_ATP-bd"/>
</dbReference>
<dbReference type="EMBL" id="FWXI01000009">
    <property type="protein sequence ID" value="SMC79250.1"/>
    <property type="molecule type" value="Genomic_DNA"/>
</dbReference>
<accession>A0A1W2C269</accession>
<keyword evidence="6" id="KW-1185">Reference proteome</keyword>
<keyword evidence="2" id="KW-0547">Nucleotide-binding</keyword>
<dbReference type="InterPro" id="IPR003593">
    <property type="entry name" value="AAA+_ATPase"/>
</dbReference>
<dbReference type="GO" id="GO:0015808">
    <property type="term" value="P:L-alanine transport"/>
    <property type="evidence" value="ECO:0007669"/>
    <property type="project" value="TreeGrafter"/>
</dbReference>
<dbReference type="PANTHER" id="PTHR45772:SF7">
    <property type="entry name" value="AMINO ACID ABC TRANSPORTER ATP-BINDING PROTEIN"/>
    <property type="match status" value="1"/>
</dbReference>
<dbReference type="Gene3D" id="3.40.50.300">
    <property type="entry name" value="P-loop containing nucleotide triphosphate hydrolases"/>
    <property type="match status" value="1"/>
</dbReference>
<dbReference type="InterPro" id="IPR051120">
    <property type="entry name" value="ABC_AA/LPS_Transport"/>
</dbReference>
<dbReference type="GO" id="GO:0015192">
    <property type="term" value="F:L-phenylalanine transmembrane transporter activity"/>
    <property type="evidence" value="ECO:0007669"/>
    <property type="project" value="TreeGrafter"/>
</dbReference>
<keyword evidence="1" id="KW-0813">Transport</keyword>
<dbReference type="GO" id="GO:1903805">
    <property type="term" value="P:L-valine import across plasma membrane"/>
    <property type="evidence" value="ECO:0007669"/>
    <property type="project" value="TreeGrafter"/>
</dbReference>
<dbReference type="Pfam" id="PF00005">
    <property type="entry name" value="ABC_tran"/>
    <property type="match status" value="1"/>
</dbReference>
<evidence type="ECO:0000256" key="2">
    <source>
        <dbReference type="ARBA" id="ARBA00022741"/>
    </source>
</evidence>
<dbReference type="GO" id="GO:0005886">
    <property type="term" value="C:plasma membrane"/>
    <property type="evidence" value="ECO:0007669"/>
    <property type="project" value="TreeGrafter"/>
</dbReference>
<name>A0A1W2C269_9FIRM</name>
<sequence>MNLLELKSVTKAFGGIMACRDVSFATKQGQIMGLIGPNGAGKTTMFNLITGVYAPTSGSILFEGQELVGRGPDGIVAQGVARTFQNIRLFRNLSVLDNVCIAVDKHVDYSFAAALLRLPSILKREQEIRDLALEYLTEVGLADKANVRADSLPYGLQRKLEIARALALKPKLLLLDEPAAGMNPEESLDLAKLIRRIHQRYNLTILLIEHHMDVVMELCDTIFVLNFGLKLAEGTAQDIQSNPDVLRAYLGEGYKRVRS</sequence>
<evidence type="ECO:0000259" key="4">
    <source>
        <dbReference type="PROSITE" id="PS50893"/>
    </source>
</evidence>
<dbReference type="STRING" id="112901.SAMN04488500_10974"/>
<organism evidence="5 6">
    <name type="scientific">Sporomusa malonica</name>
    <dbReference type="NCBI Taxonomy" id="112901"/>
    <lineage>
        <taxon>Bacteria</taxon>
        <taxon>Bacillati</taxon>
        <taxon>Bacillota</taxon>
        <taxon>Negativicutes</taxon>
        <taxon>Selenomonadales</taxon>
        <taxon>Sporomusaceae</taxon>
        <taxon>Sporomusa</taxon>
    </lineage>
</organism>
<evidence type="ECO:0000313" key="6">
    <source>
        <dbReference type="Proteomes" id="UP000192738"/>
    </source>
</evidence>
<evidence type="ECO:0000313" key="5">
    <source>
        <dbReference type="EMBL" id="SMC79250.1"/>
    </source>
</evidence>
<dbReference type="CDD" id="cd03219">
    <property type="entry name" value="ABC_Mj1267_LivG_branched"/>
    <property type="match status" value="1"/>
</dbReference>
<dbReference type="InterPro" id="IPR032823">
    <property type="entry name" value="BCA_ABC_TP_C"/>
</dbReference>
<dbReference type="GO" id="GO:0016887">
    <property type="term" value="F:ATP hydrolysis activity"/>
    <property type="evidence" value="ECO:0007669"/>
    <property type="project" value="InterPro"/>
</dbReference>
<dbReference type="PROSITE" id="PS50893">
    <property type="entry name" value="ABC_TRANSPORTER_2"/>
    <property type="match status" value="1"/>
</dbReference>
<protein>
    <submittedName>
        <fullName evidence="5">Amino acid/amide ABC transporter ATP-binding protein 1, HAAT family</fullName>
    </submittedName>
</protein>
<gene>
    <name evidence="5" type="ORF">SAMN04488500_10974</name>
</gene>
<evidence type="ECO:0000256" key="1">
    <source>
        <dbReference type="ARBA" id="ARBA00022448"/>
    </source>
</evidence>
<feature type="domain" description="ABC transporter" evidence="4">
    <location>
        <begin position="4"/>
        <end position="252"/>
    </location>
</feature>